<proteinExistence type="predicted"/>
<organism evidence="1">
    <name type="scientific">marine sediment metagenome</name>
    <dbReference type="NCBI Taxonomy" id="412755"/>
    <lineage>
        <taxon>unclassified sequences</taxon>
        <taxon>metagenomes</taxon>
        <taxon>ecological metagenomes</taxon>
    </lineage>
</organism>
<reference evidence="1" key="1">
    <citation type="journal article" date="2014" name="Front. Microbiol.">
        <title>High frequency of phylogenetically diverse reductive dehalogenase-homologous genes in deep subseafloor sedimentary metagenomes.</title>
        <authorList>
            <person name="Kawai M."/>
            <person name="Futagami T."/>
            <person name="Toyoda A."/>
            <person name="Takaki Y."/>
            <person name="Nishi S."/>
            <person name="Hori S."/>
            <person name="Arai W."/>
            <person name="Tsubouchi T."/>
            <person name="Morono Y."/>
            <person name="Uchiyama I."/>
            <person name="Ito T."/>
            <person name="Fujiyama A."/>
            <person name="Inagaki F."/>
            <person name="Takami H."/>
        </authorList>
    </citation>
    <scope>NUCLEOTIDE SEQUENCE</scope>
    <source>
        <strain evidence="1">Expedition CK06-06</strain>
    </source>
</reference>
<sequence length="67" mass="7915">MKCPLIKEDCLKEECPWWIKLVIDKKEEGRCAIAWSTILLVEFRIAIEGKANEQKQDILDRLDKLEK</sequence>
<evidence type="ECO:0000313" key="1">
    <source>
        <dbReference type="EMBL" id="GAI03076.1"/>
    </source>
</evidence>
<name>X1LB56_9ZZZZ</name>
<comment type="caution">
    <text evidence="1">The sequence shown here is derived from an EMBL/GenBank/DDBJ whole genome shotgun (WGS) entry which is preliminary data.</text>
</comment>
<dbReference type="AlphaFoldDB" id="X1LB56"/>
<accession>X1LB56</accession>
<dbReference type="EMBL" id="BARV01009660">
    <property type="protein sequence ID" value="GAI03076.1"/>
    <property type="molecule type" value="Genomic_DNA"/>
</dbReference>
<gene>
    <name evidence="1" type="ORF">S06H3_18975</name>
</gene>
<protein>
    <submittedName>
        <fullName evidence="1">Uncharacterized protein</fullName>
    </submittedName>
</protein>